<organism evidence="1 2">
    <name type="scientific">Daphnia pulex</name>
    <name type="common">Water flea</name>
    <dbReference type="NCBI Taxonomy" id="6669"/>
    <lineage>
        <taxon>Eukaryota</taxon>
        <taxon>Metazoa</taxon>
        <taxon>Ecdysozoa</taxon>
        <taxon>Arthropoda</taxon>
        <taxon>Crustacea</taxon>
        <taxon>Branchiopoda</taxon>
        <taxon>Diplostraca</taxon>
        <taxon>Cladocera</taxon>
        <taxon>Anomopoda</taxon>
        <taxon>Daphniidae</taxon>
        <taxon>Daphnia</taxon>
    </lineage>
</organism>
<dbReference type="HOGENOM" id="CLU_2443047_0_0_1"/>
<dbReference type="KEGG" id="dpx:DAPPUDRAFT_257416"/>
<dbReference type="Proteomes" id="UP000000305">
    <property type="component" value="Unassembled WGS sequence"/>
</dbReference>
<evidence type="ECO:0000313" key="2">
    <source>
        <dbReference type="Proteomes" id="UP000000305"/>
    </source>
</evidence>
<gene>
    <name evidence="1" type="ORF">DAPPUDRAFT_257416</name>
</gene>
<dbReference type="EMBL" id="GL732624">
    <property type="protein sequence ID" value="EFX70202.1"/>
    <property type="molecule type" value="Genomic_DNA"/>
</dbReference>
<dbReference type="InParanoid" id="E9HDI7"/>
<dbReference type="OrthoDB" id="539213at2759"/>
<name>E9HDI7_DAPPU</name>
<keyword evidence="2" id="KW-1185">Reference proteome</keyword>
<reference evidence="1 2" key="1">
    <citation type="journal article" date="2011" name="Science">
        <title>The ecoresponsive genome of Daphnia pulex.</title>
        <authorList>
            <person name="Colbourne J.K."/>
            <person name="Pfrender M.E."/>
            <person name="Gilbert D."/>
            <person name="Thomas W.K."/>
            <person name="Tucker A."/>
            <person name="Oakley T.H."/>
            <person name="Tokishita S."/>
            <person name="Aerts A."/>
            <person name="Arnold G.J."/>
            <person name="Basu M.K."/>
            <person name="Bauer D.J."/>
            <person name="Caceres C.E."/>
            <person name="Carmel L."/>
            <person name="Casola C."/>
            <person name="Choi J.H."/>
            <person name="Detter J.C."/>
            <person name="Dong Q."/>
            <person name="Dusheyko S."/>
            <person name="Eads B.D."/>
            <person name="Frohlich T."/>
            <person name="Geiler-Samerotte K.A."/>
            <person name="Gerlach D."/>
            <person name="Hatcher P."/>
            <person name="Jogdeo S."/>
            <person name="Krijgsveld J."/>
            <person name="Kriventseva E.V."/>
            <person name="Kultz D."/>
            <person name="Laforsch C."/>
            <person name="Lindquist E."/>
            <person name="Lopez J."/>
            <person name="Manak J.R."/>
            <person name="Muller J."/>
            <person name="Pangilinan J."/>
            <person name="Patwardhan R.P."/>
            <person name="Pitluck S."/>
            <person name="Pritham E.J."/>
            <person name="Rechtsteiner A."/>
            <person name="Rho M."/>
            <person name="Rogozin I.B."/>
            <person name="Sakarya O."/>
            <person name="Salamov A."/>
            <person name="Schaack S."/>
            <person name="Shapiro H."/>
            <person name="Shiga Y."/>
            <person name="Skalitzky C."/>
            <person name="Smith Z."/>
            <person name="Souvorov A."/>
            <person name="Sung W."/>
            <person name="Tang Z."/>
            <person name="Tsuchiya D."/>
            <person name="Tu H."/>
            <person name="Vos H."/>
            <person name="Wang M."/>
            <person name="Wolf Y.I."/>
            <person name="Yamagata H."/>
            <person name="Yamada T."/>
            <person name="Ye Y."/>
            <person name="Shaw J.R."/>
            <person name="Andrews J."/>
            <person name="Crease T.J."/>
            <person name="Tang H."/>
            <person name="Lucas S.M."/>
            <person name="Robertson H.M."/>
            <person name="Bork P."/>
            <person name="Koonin E.V."/>
            <person name="Zdobnov E.M."/>
            <person name="Grigoriev I.V."/>
            <person name="Lynch M."/>
            <person name="Boore J.L."/>
        </authorList>
    </citation>
    <scope>NUCLEOTIDE SEQUENCE [LARGE SCALE GENOMIC DNA]</scope>
</reference>
<dbReference type="InterPro" id="IPR036770">
    <property type="entry name" value="Ankyrin_rpt-contain_sf"/>
</dbReference>
<proteinExistence type="predicted"/>
<dbReference type="AlphaFoldDB" id="E9HDI7"/>
<sequence length="90" mass="10024">MHQGGTHSKWPPCTQNTQALDLILANQTVKMDGRDESGRTALHFATASSNVVAVRYLEMRENTNLFDSHGRSPLHSAAFFVKTRASSIFY</sequence>
<evidence type="ECO:0000313" key="1">
    <source>
        <dbReference type="EMBL" id="EFX70202.1"/>
    </source>
</evidence>
<protein>
    <submittedName>
        <fullName evidence="1">Uncharacterized protein</fullName>
    </submittedName>
</protein>
<accession>E9HDI7</accession>
<dbReference type="SUPFAM" id="SSF48403">
    <property type="entry name" value="Ankyrin repeat"/>
    <property type="match status" value="1"/>
</dbReference>
<dbReference type="Pfam" id="PF12796">
    <property type="entry name" value="Ank_2"/>
    <property type="match status" value="1"/>
</dbReference>
<dbReference type="Gene3D" id="1.25.40.20">
    <property type="entry name" value="Ankyrin repeat-containing domain"/>
    <property type="match status" value="1"/>
</dbReference>
<dbReference type="InterPro" id="IPR002110">
    <property type="entry name" value="Ankyrin_rpt"/>
</dbReference>